<dbReference type="BioCyc" id="SCEL448385:SCE_RS22515-MONOMER"/>
<sequence>MSRAKIASREEWLAARLALLEREKEHDRRRDALSAARRELPWVRVDKAYVFDAPSGKLTLRELFGERRQLLVYHFMFAPSWEEGCKSCSYVADNIQGGHVHLAARDTAYCAVSRAPLAKIEAFKARMGWTFPWVSSGETDFNHDYHVSFREEERARGEMEYNYKKASSPFPEAPGLSVFAREGDEVFHTYSTYARGLDVLIGTYNYLDLTPLGRDEAALPYTMAWVRHHDRYPTTSGTSRSEAAGEGGSCGCAASARGPG</sequence>
<dbReference type="HOGENOM" id="CLU_066898_2_0_7"/>
<evidence type="ECO:0000313" key="3">
    <source>
        <dbReference type="Proteomes" id="UP000002139"/>
    </source>
</evidence>
<evidence type="ECO:0000313" key="2">
    <source>
        <dbReference type="EMBL" id="CAN94549.1"/>
    </source>
</evidence>
<dbReference type="Pfam" id="PF05988">
    <property type="entry name" value="DUF899"/>
    <property type="match status" value="1"/>
</dbReference>
<evidence type="ECO:0000256" key="1">
    <source>
        <dbReference type="SAM" id="MobiDB-lite"/>
    </source>
</evidence>
<accession>A9F350</accession>
<reference evidence="2 3" key="1">
    <citation type="journal article" date="2007" name="Nat. Biotechnol.">
        <title>Complete genome sequence of the myxobacterium Sorangium cellulosum.</title>
        <authorList>
            <person name="Schneiker S."/>
            <person name="Perlova O."/>
            <person name="Kaiser O."/>
            <person name="Gerth K."/>
            <person name="Alici A."/>
            <person name="Altmeyer M.O."/>
            <person name="Bartels D."/>
            <person name="Bekel T."/>
            <person name="Beyer S."/>
            <person name="Bode E."/>
            <person name="Bode H.B."/>
            <person name="Bolten C.J."/>
            <person name="Choudhuri J.V."/>
            <person name="Doss S."/>
            <person name="Elnakady Y.A."/>
            <person name="Frank B."/>
            <person name="Gaigalat L."/>
            <person name="Goesmann A."/>
            <person name="Groeger C."/>
            <person name="Gross F."/>
            <person name="Jelsbak L."/>
            <person name="Jelsbak L."/>
            <person name="Kalinowski J."/>
            <person name="Kegler C."/>
            <person name="Knauber T."/>
            <person name="Konietzny S."/>
            <person name="Kopp M."/>
            <person name="Krause L."/>
            <person name="Krug D."/>
            <person name="Linke B."/>
            <person name="Mahmud T."/>
            <person name="Martinez-Arias R."/>
            <person name="McHardy A.C."/>
            <person name="Merai M."/>
            <person name="Meyer F."/>
            <person name="Mormann S."/>
            <person name="Munoz-Dorado J."/>
            <person name="Perez J."/>
            <person name="Pradella S."/>
            <person name="Rachid S."/>
            <person name="Raddatz G."/>
            <person name="Rosenau F."/>
            <person name="Rueckert C."/>
            <person name="Sasse F."/>
            <person name="Scharfe M."/>
            <person name="Schuster S.C."/>
            <person name="Suen G."/>
            <person name="Treuner-Lange A."/>
            <person name="Velicer G.J."/>
            <person name="Vorholter F.-J."/>
            <person name="Weissman K.J."/>
            <person name="Welch R.D."/>
            <person name="Wenzel S.C."/>
            <person name="Whitworth D.E."/>
            <person name="Wilhelm S."/>
            <person name="Wittmann C."/>
            <person name="Bloecker H."/>
            <person name="Puehler A."/>
            <person name="Mueller R."/>
        </authorList>
    </citation>
    <scope>NUCLEOTIDE SEQUENCE [LARGE SCALE GENOMIC DNA]</scope>
    <source>
        <strain evidence="3">So ce56</strain>
    </source>
</reference>
<dbReference type="Proteomes" id="UP000002139">
    <property type="component" value="Chromosome"/>
</dbReference>
<dbReference type="AlphaFoldDB" id="A9F350"/>
<dbReference type="RefSeq" id="WP_012237018.1">
    <property type="nucleotide sequence ID" value="NC_010162.1"/>
</dbReference>
<dbReference type="InterPro" id="IPR036249">
    <property type="entry name" value="Thioredoxin-like_sf"/>
</dbReference>
<dbReference type="KEGG" id="scl:sce4386"/>
<dbReference type="EMBL" id="AM746676">
    <property type="protein sequence ID" value="CAN94549.1"/>
    <property type="molecule type" value="Genomic_DNA"/>
</dbReference>
<dbReference type="InterPro" id="IPR010296">
    <property type="entry name" value="DUF899_thioredox"/>
</dbReference>
<dbReference type="STRING" id="448385.sce4386"/>
<feature type="region of interest" description="Disordered" evidence="1">
    <location>
        <begin position="234"/>
        <end position="260"/>
    </location>
</feature>
<organism evidence="2 3">
    <name type="scientific">Sorangium cellulosum (strain So ce56)</name>
    <name type="common">Polyangium cellulosum (strain So ce56)</name>
    <dbReference type="NCBI Taxonomy" id="448385"/>
    <lineage>
        <taxon>Bacteria</taxon>
        <taxon>Pseudomonadati</taxon>
        <taxon>Myxococcota</taxon>
        <taxon>Polyangia</taxon>
        <taxon>Polyangiales</taxon>
        <taxon>Polyangiaceae</taxon>
        <taxon>Sorangium</taxon>
    </lineage>
</organism>
<dbReference type="eggNOG" id="COG4312">
    <property type="taxonomic scope" value="Bacteria"/>
</dbReference>
<protein>
    <recommendedName>
        <fullName evidence="4">Thioredoxin</fullName>
    </recommendedName>
</protein>
<gene>
    <name evidence="2" type="ordered locus">sce4386</name>
</gene>
<proteinExistence type="predicted"/>
<name>A9F350_SORC5</name>
<feature type="compositionally biased region" description="Low complexity" evidence="1">
    <location>
        <begin position="251"/>
        <end position="260"/>
    </location>
</feature>
<dbReference type="SUPFAM" id="SSF52833">
    <property type="entry name" value="Thioredoxin-like"/>
    <property type="match status" value="1"/>
</dbReference>
<dbReference type="OrthoDB" id="574359at2"/>
<evidence type="ECO:0008006" key="4">
    <source>
        <dbReference type="Google" id="ProtNLM"/>
    </source>
</evidence>
<keyword evidence="3" id="KW-1185">Reference proteome</keyword>